<dbReference type="InterPro" id="IPR040911">
    <property type="entry name" value="Exostosin_GT47"/>
</dbReference>
<keyword evidence="9" id="KW-1185">Reference proteome</keyword>
<evidence type="ECO:0000256" key="5">
    <source>
        <dbReference type="ARBA" id="ARBA00023034"/>
    </source>
</evidence>
<dbReference type="AlphaFoldDB" id="W1PJJ7"/>
<keyword evidence="5" id="KW-0333">Golgi apparatus</keyword>
<dbReference type="PANTHER" id="PTHR11062:SF56">
    <property type="entry name" value="XYLOGLUCAN GALACTOSYLTRANSFERASE MUR3"/>
    <property type="match status" value="1"/>
</dbReference>
<dbReference type="GO" id="GO:0000139">
    <property type="term" value="C:Golgi membrane"/>
    <property type="evidence" value="ECO:0007669"/>
    <property type="project" value="UniProtKB-SubCell"/>
</dbReference>
<keyword evidence="3" id="KW-0328">Glycosyltransferase</keyword>
<accession>W1PJJ7</accession>
<dbReference type="GO" id="GO:0016757">
    <property type="term" value="F:glycosyltransferase activity"/>
    <property type="evidence" value="ECO:0007669"/>
    <property type="project" value="UniProtKB-KW"/>
</dbReference>
<organism evidence="8 9">
    <name type="scientific">Amborella trichopoda</name>
    <dbReference type="NCBI Taxonomy" id="13333"/>
    <lineage>
        <taxon>Eukaryota</taxon>
        <taxon>Viridiplantae</taxon>
        <taxon>Streptophyta</taxon>
        <taxon>Embryophyta</taxon>
        <taxon>Tracheophyta</taxon>
        <taxon>Spermatophyta</taxon>
        <taxon>Magnoliopsida</taxon>
        <taxon>Amborellales</taxon>
        <taxon>Amborellaceae</taxon>
        <taxon>Amborella</taxon>
    </lineage>
</organism>
<proteinExistence type="inferred from homology"/>
<feature type="compositionally biased region" description="Polar residues" evidence="6">
    <location>
        <begin position="120"/>
        <end position="147"/>
    </location>
</feature>
<name>W1PJJ7_AMBTC</name>
<dbReference type="PANTHER" id="PTHR11062">
    <property type="entry name" value="EXOSTOSIN HEPARAN SULFATE GLYCOSYLTRANSFERASE -RELATED"/>
    <property type="match status" value="1"/>
</dbReference>
<evidence type="ECO:0000259" key="7">
    <source>
        <dbReference type="Pfam" id="PF03016"/>
    </source>
</evidence>
<keyword evidence="3" id="KW-0808">Transferase</keyword>
<evidence type="ECO:0000256" key="4">
    <source>
        <dbReference type="ARBA" id="ARBA00022968"/>
    </source>
</evidence>
<dbReference type="EMBL" id="KI393609">
    <property type="protein sequence ID" value="ERN07914.1"/>
    <property type="molecule type" value="Genomic_DNA"/>
</dbReference>
<dbReference type="Pfam" id="PF03016">
    <property type="entry name" value="Exostosin_GT47"/>
    <property type="match status" value="1"/>
</dbReference>
<dbReference type="Proteomes" id="UP000017836">
    <property type="component" value="Unassembled WGS sequence"/>
</dbReference>
<comment type="similarity">
    <text evidence="2">Belongs to the glycosyltransferase 47 family.</text>
</comment>
<keyword evidence="4" id="KW-0812">Transmembrane</keyword>
<evidence type="ECO:0000313" key="9">
    <source>
        <dbReference type="Proteomes" id="UP000017836"/>
    </source>
</evidence>
<evidence type="ECO:0000256" key="2">
    <source>
        <dbReference type="ARBA" id="ARBA00010271"/>
    </source>
</evidence>
<evidence type="ECO:0000256" key="6">
    <source>
        <dbReference type="SAM" id="MobiDB-lite"/>
    </source>
</evidence>
<comment type="subcellular location">
    <subcellularLocation>
        <location evidence="1">Golgi apparatus membrane</location>
        <topology evidence="1">Single-pass type II membrane protein</topology>
    </subcellularLocation>
</comment>
<sequence length="589" mass="67272">MEKNQVVNNRNDELVGNFDKNGVIRSKIEESGRIIDKSGDMVRRNKENVTTSEKNGGTSEINQELLDSLLKNDVTRSKNNETEPSSQEKNTASITNHGFESSLTMNISATPLEPEPNLHLQKNSTKTSTKGSQNSNSDLSLNKNYSNSNVEGERNIVDPCLGRYIYIHKLPSKFNKDMLKNCKTLNEWTDMCRFTSNSGMGRPLSNTKGVLSKNGWYSTNQFALDVIFHSRMNLYECLTLNSSAASAIFVPFYAGLDIGRYLWAMNSTLKDAASMELMDWLVKRPEWKRMQGGDHFMVAGRITWDFRRLSNSSLEWGNELLILPATKNMTVLVIESSPWSRVDVAVPYPTYFHPAKASDVFSWQKRMARIKRPWLFSFVGASRPNIKTSIRDQLIDQCQKSKLCYLLECNAPGNQCQSPSSVMRIFQSSVFCLQPQGDSYTRRSAFDSILGGCIPVFFHPGSAYTQYLWHLPLNYTKYSVFIPEDEVRDGVVDIEKRLLEINREQVRSLRDEVIGLTPRVIYGDPKGKLEKLKDAFDIAVEGVLKRVERVRRGLEGDQGFGVEQTWKQVLPEGSYEEDWDRFFKQFEFR</sequence>
<evidence type="ECO:0000256" key="3">
    <source>
        <dbReference type="ARBA" id="ARBA00022676"/>
    </source>
</evidence>
<evidence type="ECO:0000256" key="1">
    <source>
        <dbReference type="ARBA" id="ARBA00004323"/>
    </source>
</evidence>
<dbReference type="eggNOG" id="KOG1021">
    <property type="taxonomic scope" value="Eukaryota"/>
</dbReference>
<dbReference type="HOGENOM" id="CLU_012659_1_0_1"/>
<protein>
    <recommendedName>
        <fullName evidence="7">Exostosin GT47 domain-containing protein</fullName>
    </recommendedName>
</protein>
<reference evidence="9" key="1">
    <citation type="journal article" date="2013" name="Science">
        <title>The Amborella genome and the evolution of flowering plants.</title>
        <authorList>
            <consortium name="Amborella Genome Project"/>
        </authorList>
    </citation>
    <scope>NUCLEOTIDE SEQUENCE [LARGE SCALE GENOMIC DNA]</scope>
</reference>
<gene>
    <name evidence="8" type="ORF">AMTR_s00012p00237500</name>
</gene>
<dbReference type="Gramene" id="ERN07914">
    <property type="protein sequence ID" value="ERN07914"/>
    <property type="gene ID" value="AMTR_s00012p00237500"/>
</dbReference>
<evidence type="ECO:0000313" key="8">
    <source>
        <dbReference type="EMBL" id="ERN07914.1"/>
    </source>
</evidence>
<dbReference type="InterPro" id="IPR004263">
    <property type="entry name" value="Exostosin"/>
</dbReference>
<feature type="domain" description="Exostosin GT47" evidence="7">
    <location>
        <begin position="160"/>
        <end position="497"/>
    </location>
</feature>
<keyword evidence="4" id="KW-0735">Signal-anchor</keyword>
<feature type="region of interest" description="Disordered" evidence="6">
    <location>
        <begin position="109"/>
        <end position="147"/>
    </location>
</feature>
<dbReference type="OMA" id="ARYLWDD"/>